<dbReference type="InterPro" id="IPR036182">
    <property type="entry name" value="PCuAC_sf"/>
</dbReference>
<dbReference type="SUPFAM" id="SSF110087">
    <property type="entry name" value="DR1885-like metal-binding protein"/>
    <property type="match status" value="1"/>
</dbReference>
<accession>A0A6J6UKE4</accession>
<proteinExistence type="predicted"/>
<organism evidence="1">
    <name type="scientific">freshwater metagenome</name>
    <dbReference type="NCBI Taxonomy" id="449393"/>
    <lineage>
        <taxon>unclassified sequences</taxon>
        <taxon>metagenomes</taxon>
        <taxon>ecological metagenomes</taxon>
    </lineage>
</organism>
<sequence length="133" mass="13892">MSHTPRPRTERLDALGFAIVTDGEGNGRVVGTLLNTTDEPAALVSAEVDSERGPVTAAVLEEEIDLPPGEPVELARVPAVAVQADDLPVGFFVELTLGLDDGSTVDLLVPVEPQEGPYAEIEVVTPPDGDVTP</sequence>
<reference evidence="1" key="1">
    <citation type="submission" date="2020-05" db="EMBL/GenBank/DDBJ databases">
        <authorList>
            <person name="Chiriac C."/>
            <person name="Salcher M."/>
            <person name="Ghai R."/>
            <person name="Kavagutti S V."/>
        </authorList>
    </citation>
    <scope>NUCLEOTIDE SEQUENCE</scope>
</reference>
<protein>
    <submittedName>
        <fullName evidence="1">Unannotated protein</fullName>
    </submittedName>
</protein>
<dbReference type="EMBL" id="CAEZYQ010000023">
    <property type="protein sequence ID" value="CAB4760262.1"/>
    <property type="molecule type" value="Genomic_DNA"/>
</dbReference>
<name>A0A6J6UKE4_9ZZZZ</name>
<dbReference type="AlphaFoldDB" id="A0A6J6UKE4"/>
<gene>
    <name evidence="1" type="ORF">UFOPK2761_02587</name>
</gene>
<evidence type="ECO:0000313" key="1">
    <source>
        <dbReference type="EMBL" id="CAB4760262.1"/>
    </source>
</evidence>